<sequence>MIAAPIPSDDAQRVENLDSYLLLDTPFEAVFDEIASLAAKICSVPYALITLVAKDRQWFKAAHGLKNLRETPRDISFCGHAILHDEVFHVPDASEDERFSDNPFVTGELSIRVYAGMPLTSEEGYKLGTLCVLSDRPARLNDWQLESLKQLSTVLSALLKARKREARLALLGQVLNQLDDEVLLVDGRSTECIYANAAACAAHDCADTSLAGRKLADLVQMEGRQEKERLVDTFRTGQRDRALLEQRRVGPAGEERHLELRMQRLTQNGLQVIVAIGHDVSEQKRLEQARAELHEDLEKRNLELSRAYAKLSEEMAIAREMQQRFLPAPKCIDSVRFDWLFRASSFLGGDIFDFFPLGNRYLCFYVIDVSGHGLSASLLAFYAQRQMVSGRQDMLQLLQAKQGDIGQVAPMVVRDFNSRFTSMTESGLYLTMVFGILDRESGEVALVQAGHPPALLCRPGSPGVEAVGSGGLPIGILDQADYESHLLRLAPGTRLYLYSDGVPDCENGDDEVFGQERMERVLSQTRDRPLQEVKEAINQALTIWRGGDEGYKDDITFLSMEFGTDPKRGTEQRLPN</sequence>
<dbReference type="SUPFAM" id="SSF55785">
    <property type="entry name" value="PYP-like sensor domain (PAS domain)"/>
    <property type="match status" value="1"/>
</dbReference>
<dbReference type="Gene3D" id="3.30.450.20">
    <property type="entry name" value="PAS domain"/>
    <property type="match status" value="1"/>
</dbReference>
<keyword evidence="5" id="KW-1185">Reference proteome</keyword>
<comment type="caution">
    <text evidence="4">The sequence shown here is derived from an EMBL/GenBank/DDBJ whole genome shotgun (WGS) entry which is preliminary data.</text>
</comment>
<dbReference type="Proteomes" id="UP001352263">
    <property type="component" value="Unassembled WGS sequence"/>
</dbReference>
<feature type="domain" description="GAF" evidence="2">
    <location>
        <begin position="26"/>
        <end position="169"/>
    </location>
</feature>
<dbReference type="InterPro" id="IPR000014">
    <property type="entry name" value="PAS"/>
</dbReference>
<dbReference type="InterPro" id="IPR003018">
    <property type="entry name" value="GAF"/>
</dbReference>
<reference evidence="4 5" key="1">
    <citation type="submission" date="2023-10" db="EMBL/GenBank/DDBJ databases">
        <title>Noviherbaspirillum sp. CPCC 100848 genome assembly.</title>
        <authorList>
            <person name="Li X.Y."/>
            <person name="Fang X.M."/>
        </authorList>
    </citation>
    <scope>NUCLEOTIDE SEQUENCE [LARGE SCALE GENOMIC DNA]</scope>
    <source>
        <strain evidence="4 5">CPCC 100848</strain>
    </source>
</reference>
<dbReference type="RefSeq" id="WP_326508591.1">
    <property type="nucleotide sequence ID" value="NZ_JAWIIV010000023.1"/>
</dbReference>
<dbReference type="SMART" id="SM00065">
    <property type="entry name" value="GAF"/>
    <property type="match status" value="1"/>
</dbReference>
<gene>
    <name evidence="4" type="ORF">RY831_22325</name>
</gene>
<dbReference type="InterPro" id="IPR013656">
    <property type="entry name" value="PAS_4"/>
</dbReference>
<evidence type="ECO:0000313" key="4">
    <source>
        <dbReference type="EMBL" id="MEC4721909.1"/>
    </source>
</evidence>
<dbReference type="SUPFAM" id="SSF81606">
    <property type="entry name" value="PP2C-like"/>
    <property type="match status" value="1"/>
</dbReference>
<dbReference type="PANTHER" id="PTHR43102:SF2">
    <property type="entry name" value="GAF DOMAIN-CONTAINING PROTEIN"/>
    <property type="match status" value="1"/>
</dbReference>
<accession>A0ABU6JE37</accession>
<dbReference type="InterPro" id="IPR035965">
    <property type="entry name" value="PAS-like_dom_sf"/>
</dbReference>
<dbReference type="Gene3D" id="3.30.450.40">
    <property type="match status" value="1"/>
</dbReference>
<keyword evidence="1" id="KW-0175">Coiled coil</keyword>
<protein>
    <submittedName>
        <fullName evidence="4">SpoIIE family protein phosphatase</fullName>
    </submittedName>
</protein>
<dbReference type="InterPro" id="IPR036457">
    <property type="entry name" value="PPM-type-like_dom_sf"/>
</dbReference>
<evidence type="ECO:0000259" key="2">
    <source>
        <dbReference type="SMART" id="SM00065"/>
    </source>
</evidence>
<proteinExistence type="predicted"/>
<evidence type="ECO:0000256" key="1">
    <source>
        <dbReference type="SAM" id="Coils"/>
    </source>
</evidence>
<feature type="coiled-coil region" evidence="1">
    <location>
        <begin position="283"/>
        <end position="321"/>
    </location>
</feature>
<dbReference type="Pfam" id="PF01590">
    <property type="entry name" value="GAF"/>
    <property type="match status" value="1"/>
</dbReference>
<dbReference type="Gene3D" id="3.60.40.10">
    <property type="entry name" value="PPM-type phosphatase domain"/>
    <property type="match status" value="1"/>
</dbReference>
<dbReference type="SMART" id="SM00331">
    <property type="entry name" value="PP2C_SIG"/>
    <property type="match status" value="1"/>
</dbReference>
<evidence type="ECO:0000259" key="3">
    <source>
        <dbReference type="SMART" id="SM00331"/>
    </source>
</evidence>
<dbReference type="Pfam" id="PF07228">
    <property type="entry name" value="SpoIIE"/>
    <property type="match status" value="1"/>
</dbReference>
<dbReference type="Pfam" id="PF08448">
    <property type="entry name" value="PAS_4"/>
    <property type="match status" value="1"/>
</dbReference>
<dbReference type="InterPro" id="IPR029016">
    <property type="entry name" value="GAF-like_dom_sf"/>
</dbReference>
<organism evidence="4 5">
    <name type="scientific">Noviherbaspirillum album</name>
    <dbReference type="NCBI Taxonomy" id="3080276"/>
    <lineage>
        <taxon>Bacteria</taxon>
        <taxon>Pseudomonadati</taxon>
        <taxon>Pseudomonadota</taxon>
        <taxon>Betaproteobacteria</taxon>
        <taxon>Burkholderiales</taxon>
        <taxon>Oxalobacteraceae</taxon>
        <taxon>Noviherbaspirillum</taxon>
    </lineage>
</organism>
<dbReference type="PANTHER" id="PTHR43102">
    <property type="entry name" value="SLR1143 PROTEIN"/>
    <property type="match status" value="1"/>
</dbReference>
<dbReference type="EMBL" id="JAWIIV010000023">
    <property type="protein sequence ID" value="MEC4721909.1"/>
    <property type="molecule type" value="Genomic_DNA"/>
</dbReference>
<dbReference type="InterPro" id="IPR001932">
    <property type="entry name" value="PPM-type_phosphatase-like_dom"/>
</dbReference>
<feature type="domain" description="PPM-type phosphatase" evidence="3">
    <location>
        <begin position="332"/>
        <end position="562"/>
    </location>
</feature>
<dbReference type="SUPFAM" id="SSF55781">
    <property type="entry name" value="GAF domain-like"/>
    <property type="match status" value="1"/>
</dbReference>
<dbReference type="NCBIfam" id="TIGR00229">
    <property type="entry name" value="sensory_box"/>
    <property type="match status" value="1"/>
</dbReference>
<evidence type="ECO:0000313" key="5">
    <source>
        <dbReference type="Proteomes" id="UP001352263"/>
    </source>
</evidence>
<name>A0ABU6JE37_9BURK</name>